<feature type="transmembrane region" description="Helical" evidence="7">
    <location>
        <begin position="258"/>
        <end position="279"/>
    </location>
</feature>
<feature type="region of interest" description="Disordered" evidence="6">
    <location>
        <begin position="78"/>
        <end position="113"/>
    </location>
</feature>
<evidence type="ECO:0000313" key="9">
    <source>
        <dbReference type="Proteomes" id="UP000823775"/>
    </source>
</evidence>
<keyword evidence="9" id="KW-1185">Reference proteome</keyword>
<dbReference type="PANTHER" id="PTHR12668:SF48">
    <property type="entry name" value="PROTEIN FATTY ACID EXPORT 1, CHLOROPLASTIC"/>
    <property type="match status" value="1"/>
</dbReference>
<dbReference type="InterPro" id="IPR005349">
    <property type="entry name" value="TMEM14"/>
</dbReference>
<feature type="region of interest" description="Disordered" evidence="6">
    <location>
        <begin position="180"/>
        <end position="216"/>
    </location>
</feature>
<proteinExistence type="inferred from homology"/>
<comment type="similarity">
    <text evidence="2">Belongs to the TMEM14 family.</text>
</comment>
<feature type="compositionally biased region" description="Low complexity" evidence="6">
    <location>
        <begin position="188"/>
        <end position="198"/>
    </location>
</feature>
<reference evidence="8 9" key="1">
    <citation type="journal article" date="2021" name="BMC Genomics">
        <title>Datura genome reveals duplications of psychoactive alkaloid biosynthetic genes and high mutation rate following tissue culture.</title>
        <authorList>
            <person name="Rajewski A."/>
            <person name="Carter-House D."/>
            <person name="Stajich J."/>
            <person name="Litt A."/>
        </authorList>
    </citation>
    <scope>NUCLEOTIDE SEQUENCE [LARGE SCALE GENOMIC DNA]</scope>
    <source>
        <strain evidence="8">AR-01</strain>
    </source>
</reference>
<dbReference type="InterPro" id="IPR044890">
    <property type="entry name" value="TMEM14_sf"/>
</dbReference>
<evidence type="ECO:0000256" key="5">
    <source>
        <dbReference type="ARBA" id="ARBA00023136"/>
    </source>
</evidence>
<organism evidence="8 9">
    <name type="scientific">Datura stramonium</name>
    <name type="common">Jimsonweed</name>
    <name type="synonym">Common thornapple</name>
    <dbReference type="NCBI Taxonomy" id="4076"/>
    <lineage>
        <taxon>Eukaryota</taxon>
        <taxon>Viridiplantae</taxon>
        <taxon>Streptophyta</taxon>
        <taxon>Embryophyta</taxon>
        <taxon>Tracheophyta</taxon>
        <taxon>Spermatophyta</taxon>
        <taxon>Magnoliopsida</taxon>
        <taxon>eudicotyledons</taxon>
        <taxon>Gunneridae</taxon>
        <taxon>Pentapetalae</taxon>
        <taxon>asterids</taxon>
        <taxon>lamiids</taxon>
        <taxon>Solanales</taxon>
        <taxon>Solanaceae</taxon>
        <taxon>Solanoideae</taxon>
        <taxon>Datureae</taxon>
        <taxon>Datura</taxon>
    </lineage>
</organism>
<protein>
    <recommendedName>
        <fullName evidence="10">Protein FATTY ACID EXPORT 1, chloroplastic</fullName>
    </recommendedName>
</protein>
<evidence type="ECO:0000313" key="8">
    <source>
        <dbReference type="EMBL" id="MCD7468672.1"/>
    </source>
</evidence>
<gene>
    <name evidence="8" type="ORF">HAX54_007064</name>
</gene>
<sequence length="353" mass="38529">MAKLLSTPRLTSIHFRTVTSTLSKHPSFPIHASPTVPLFSLHSNSLLFSLYTTPFLPLRSVDNPCNSHRNFSVSAFDTKSDDASSSSKDGIKDEPVAEINGDDCAKSSTKDDQYPSGEFEFEEYGAWKSFVVKFRMLFAFPWERVRKGSVLTMKLRGQVVVVRNDGRGADLSNLENRTTLGYTRDASQSHNGSSSNSDLKSEELVPGKEMNGSVQENSISHSKKTAKIHDFCFGIPFGGLVFTGGIVGFIFSRNPATLSNGVLFGGALLAFSTISLRVWRQGKSSLPFILGQAVLAAVLLWKNMQTFSLTRKVFPTGFYAAISAAMFCFYSYVVLSGGNPPPKKRKVSAVGAS</sequence>
<dbReference type="PANTHER" id="PTHR12668">
    <property type="entry name" value="TRANSMEMBRANE PROTEIN 14, 15"/>
    <property type="match status" value="1"/>
</dbReference>
<evidence type="ECO:0000256" key="6">
    <source>
        <dbReference type="SAM" id="MobiDB-lite"/>
    </source>
</evidence>
<feature type="transmembrane region" description="Helical" evidence="7">
    <location>
        <begin position="316"/>
        <end position="335"/>
    </location>
</feature>
<evidence type="ECO:0000256" key="2">
    <source>
        <dbReference type="ARBA" id="ARBA00007590"/>
    </source>
</evidence>
<accession>A0ABS8TBA7</accession>
<feature type="transmembrane region" description="Helical" evidence="7">
    <location>
        <begin position="286"/>
        <end position="304"/>
    </location>
</feature>
<evidence type="ECO:0000256" key="7">
    <source>
        <dbReference type="SAM" id="Phobius"/>
    </source>
</evidence>
<name>A0ABS8TBA7_DATST</name>
<dbReference type="EMBL" id="JACEIK010001361">
    <property type="protein sequence ID" value="MCD7468672.1"/>
    <property type="molecule type" value="Genomic_DNA"/>
</dbReference>
<feature type="transmembrane region" description="Helical" evidence="7">
    <location>
        <begin position="231"/>
        <end position="252"/>
    </location>
</feature>
<evidence type="ECO:0000256" key="4">
    <source>
        <dbReference type="ARBA" id="ARBA00022989"/>
    </source>
</evidence>
<keyword evidence="4 7" id="KW-1133">Transmembrane helix</keyword>
<dbReference type="Gene3D" id="1.10.10.1740">
    <property type="entry name" value="Transmembrane protein 14-like"/>
    <property type="match status" value="1"/>
</dbReference>
<evidence type="ECO:0000256" key="1">
    <source>
        <dbReference type="ARBA" id="ARBA00004370"/>
    </source>
</evidence>
<dbReference type="Proteomes" id="UP000823775">
    <property type="component" value="Unassembled WGS sequence"/>
</dbReference>
<comment type="subcellular location">
    <subcellularLocation>
        <location evidence="1">Membrane</location>
    </subcellularLocation>
</comment>
<dbReference type="Pfam" id="PF03647">
    <property type="entry name" value="Tmemb_14"/>
    <property type="match status" value="1"/>
</dbReference>
<comment type="caution">
    <text evidence="8">The sequence shown here is derived from an EMBL/GenBank/DDBJ whole genome shotgun (WGS) entry which is preliminary data.</text>
</comment>
<evidence type="ECO:0000256" key="3">
    <source>
        <dbReference type="ARBA" id="ARBA00022692"/>
    </source>
</evidence>
<evidence type="ECO:0008006" key="10">
    <source>
        <dbReference type="Google" id="ProtNLM"/>
    </source>
</evidence>
<keyword evidence="5 7" id="KW-0472">Membrane</keyword>
<keyword evidence="3 7" id="KW-0812">Transmembrane</keyword>
<feature type="compositionally biased region" description="Basic and acidic residues" evidence="6">
    <location>
        <begin position="103"/>
        <end position="113"/>
    </location>
</feature>